<gene>
    <name evidence="2" type="ORF">HIJ39_14535</name>
</gene>
<sequence length="361" mass="40789">MTRPDLTPSAQRVFAFFWQCTHQRRPMKQLFMGEKTIAAETFLTVRSVRRALRTLEDAGLLTTYHRPRRHAMHARDLTTNRYVIHWHPYTATEIDPMDVSQALVPEYAHSSSLETPSATADLEVPADVSFVSGGERTGCPEGSASETPETRMPIDSENTKPAPIEDPGFKQEFDQQDGSPVWRFSTPQALLLFLLSHLKTRGIGPVTLRKWIQSYSLSRVAEVSQWVLSAPQGAIKNPGAWMRSALEHEWTAPSWVREATRKRALARQEREYQRTLARRARQEDAARDEIREARAREDIVWMQYGARLEQDQTVVAKATRLAQEALGPAAAALFRPGTVLWRQFTMRAGEELGIIAADGVA</sequence>
<keyword evidence="3" id="KW-1185">Reference proteome</keyword>
<proteinExistence type="predicted"/>
<evidence type="ECO:0000313" key="2">
    <source>
        <dbReference type="EMBL" id="NMP23561.1"/>
    </source>
</evidence>
<name>A0A7Y0L6C8_9FIRM</name>
<dbReference type="RefSeq" id="WP_169100954.1">
    <property type="nucleotide sequence ID" value="NZ_JABBVZ010000056.1"/>
</dbReference>
<reference evidence="2 3" key="1">
    <citation type="submission" date="2020-04" db="EMBL/GenBank/DDBJ databases">
        <authorList>
            <person name="Zhang R."/>
            <person name="Schippers A."/>
        </authorList>
    </citation>
    <scope>NUCLEOTIDE SEQUENCE [LARGE SCALE GENOMIC DNA]</scope>
    <source>
        <strain evidence="2 3">DSM 109850</strain>
    </source>
</reference>
<feature type="region of interest" description="Disordered" evidence="1">
    <location>
        <begin position="130"/>
        <end position="177"/>
    </location>
</feature>
<dbReference type="EMBL" id="JABBVZ010000056">
    <property type="protein sequence ID" value="NMP23561.1"/>
    <property type="molecule type" value="Genomic_DNA"/>
</dbReference>
<evidence type="ECO:0000313" key="3">
    <source>
        <dbReference type="Proteomes" id="UP000533476"/>
    </source>
</evidence>
<feature type="compositionally biased region" description="Basic and acidic residues" evidence="1">
    <location>
        <begin position="148"/>
        <end position="158"/>
    </location>
</feature>
<comment type="caution">
    <text evidence="2">The sequence shown here is derived from an EMBL/GenBank/DDBJ whole genome shotgun (WGS) entry which is preliminary data.</text>
</comment>
<dbReference type="AlphaFoldDB" id="A0A7Y0L6C8"/>
<accession>A0A7Y0L6C8</accession>
<dbReference type="Proteomes" id="UP000533476">
    <property type="component" value="Unassembled WGS sequence"/>
</dbReference>
<organism evidence="2 3">
    <name type="scientific">Sulfobacillus harzensis</name>
    <dbReference type="NCBI Taxonomy" id="2729629"/>
    <lineage>
        <taxon>Bacteria</taxon>
        <taxon>Bacillati</taxon>
        <taxon>Bacillota</taxon>
        <taxon>Clostridia</taxon>
        <taxon>Eubacteriales</taxon>
        <taxon>Clostridiales Family XVII. Incertae Sedis</taxon>
        <taxon>Sulfobacillus</taxon>
    </lineage>
</organism>
<protein>
    <submittedName>
        <fullName evidence="2">Helix-turn-helix domain-containing protein</fullName>
    </submittedName>
</protein>
<evidence type="ECO:0000256" key="1">
    <source>
        <dbReference type="SAM" id="MobiDB-lite"/>
    </source>
</evidence>